<name>A0A9P4T457_CURKU</name>
<accession>A0A9P4T457</accession>
<dbReference type="Proteomes" id="UP000801428">
    <property type="component" value="Unassembled WGS sequence"/>
</dbReference>
<dbReference type="Gene3D" id="3.30.40.10">
    <property type="entry name" value="Zinc/RING finger domain, C3HC4 (zinc finger)"/>
    <property type="match status" value="1"/>
</dbReference>
<dbReference type="GO" id="GO:0008270">
    <property type="term" value="F:zinc ion binding"/>
    <property type="evidence" value="ECO:0007669"/>
    <property type="project" value="UniProtKB-KW"/>
</dbReference>
<dbReference type="EMBL" id="SWKU01000057">
    <property type="protein sequence ID" value="KAF2993213.1"/>
    <property type="molecule type" value="Genomic_DNA"/>
</dbReference>
<dbReference type="PROSITE" id="PS50089">
    <property type="entry name" value="ZF_RING_2"/>
    <property type="match status" value="1"/>
</dbReference>
<evidence type="ECO:0000313" key="4">
    <source>
        <dbReference type="Proteomes" id="UP000801428"/>
    </source>
</evidence>
<evidence type="ECO:0000256" key="1">
    <source>
        <dbReference type="PROSITE-ProRule" id="PRU00175"/>
    </source>
</evidence>
<dbReference type="OrthoDB" id="3684167at2759"/>
<protein>
    <recommendedName>
        <fullName evidence="2">RING-type domain-containing protein</fullName>
    </recommendedName>
</protein>
<feature type="domain" description="RING-type" evidence="2">
    <location>
        <begin position="489"/>
        <end position="541"/>
    </location>
</feature>
<evidence type="ECO:0000259" key="2">
    <source>
        <dbReference type="PROSITE" id="PS50089"/>
    </source>
</evidence>
<keyword evidence="1" id="KW-0862">Zinc</keyword>
<reference evidence="3" key="1">
    <citation type="submission" date="2019-04" db="EMBL/GenBank/DDBJ databases">
        <title>Sequencing of skin fungus with MAO and IRED activity.</title>
        <authorList>
            <person name="Marsaioli A.J."/>
            <person name="Bonatto J.M.C."/>
            <person name="Reis Junior O."/>
        </authorList>
    </citation>
    <scope>NUCLEOTIDE SEQUENCE</scope>
    <source>
        <strain evidence="3">30M1</strain>
    </source>
</reference>
<dbReference type="InterPro" id="IPR013083">
    <property type="entry name" value="Znf_RING/FYVE/PHD"/>
</dbReference>
<dbReference type="SMART" id="SM00184">
    <property type="entry name" value="RING"/>
    <property type="match status" value="1"/>
</dbReference>
<keyword evidence="1" id="KW-0863">Zinc-finger</keyword>
<evidence type="ECO:0000313" key="3">
    <source>
        <dbReference type="EMBL" id="KAF2993213.1"/>
    </source>
</evidence>
<dbReference type="AlphaFoldDB" id="A0A9P4T457"/>
<keyword evidence="4" id="KW-1185">Reference proteome</keyword>
<keyword evidence="1" id="KW-0479">Metal-binding</keyword>
<dbReference type="InterPro" id="IPR001841">
    <property type="entry name" value="Znf_RING"/>
</dbReference>
<organism evidence="3 4">
    <name type="scientific">Curvularia kusanoi</name>
    <name type="common">Cochliobolus kusanoi</name>
    <dbReference type="NCBI Taxonomy" id="90978"/>
    <lineage>
        <taxon>Eukaryota</taxon>
        <taxon>Fungi</taxon>
        <taxon>Dikarya</taxon>
        <taxon>Ascomycota</taxon>
        <taxon>Pezizomycotina</taxon>
        <taxon>Dothideomycetes</taxon>
        <taxon>Pleosporomycetidae</taxon>
        <taxon>Pleosporales</taxon>
        <taxon>Pleosporineae</taxon>
        <taxon>Pleosporaceae</taxon>
        <taxon>Curvularia</taxon>
    </lineage>
</organism>
<sequence>MAAQSVSVTPLDYDDLLLEANIFKYSKDPYDFKNYINTVFRWPKDVPVAFDSLNRARIFRTLMHFFSSLIIPNPMLHNDEEIQTFWDGRVEELRNDAHPTYYNDYVLEIAISIIEQLDPHQTYGNINIDTLRDWHPNGDPEVAILKGDPEETFRYNTTEGDYSNVSRGYDWILRCAFEFDIPLEWRAWIGVMYNAQPYRSWPRCGDSWLRVAQAPQGTLSMSYWIPGKKQEWNWVVPMMKWWIRNAFNILGSWHASLKYGGDFGELKPEYSWVAIAYEKMWNRFKNMLQDPFSEYPYGLRENVLRNFTFKTVFELSWITVKIACGSTSTEDVKMEDLRSFELREKICRSVCESAQRIFLWSDLNPPFDIFGLFETEWPELCQEGPEVDFDALADGLPLRTTLIDGLCSRWYDLPYASGEWSALYDNSDNNELDIWDRSAIYGDSESESDIWEDRREFELTEDIEMECYGSLINIYGFTVDKEPDVEDFCTWCQDGWSQENIGTFDSSCVVPQTCQHTFHADCLADWVNGPSPSSNLCPNCKVQMTPQMRSRRPVIKDDSEQ</sequence>
<gene>
    <name evidence="3" type="ORF">E8E13_000581</name>
</gene>
<proteinExistence type="predicted"/>
<dbReference type="SUPFAM" id="SSF57850">
    <property type="entry name" value="RING/U-box"/>
    <property type="match status" value="1"/>
</dbReference>
<comment type="caution">
    <text evidence="3">The sequence shown here is derived from an EMBL/GenBank/DDBJ whole genome shotgun (WGS) entry which is preliminary data.</text>
</comment>